<reference evidence="1" key="1">
    <citation type="submission" date="2014-05" db="EMBL/GenBank/DDBJ databases">
        <authorList>
            <person name="Chronopoulou M."/>
        </authorList>
    </citation>
    <scope>NUCLEOTIDE SEQUENCE</scope>
    <source>
        <tissue evidence="1">Whole organism</tissue>
    </source>
</reference>
<evidence type="ECO:0000313" key="1">
    <source>
        <dbReference type="EMBL" id="CDW37899.1"/>
    </source>
</evidence>
<protein>
    <submittedName>
        <fullName evidence="1">Uncharacterized protein</fullName>
    </submittedName>
</protein>
<organism evidence="1">
    <name type="scientific">Lepeophtheirus salmonis</name>
    <name type="common">Salmon louse</name>
    <name type="synonym">Caligus salmonis</name>
    <dbReference type="NCBI Taxonomy" id="72036"/>
    <lineage>
        <taxon>Eukaryota</taxon>
        <taxon>Metazoa</taxon>
        <taxon>Ecdysozoa</taxon>
        <taxon>Arthropoda</taxon>
        <taxon>Crustacea</taxon>
        <taxon>Multicrustacea</taxon>
        <taxon>Hexanauplia</taxon>
        <taxon>Copepoda</taxon>
        <taxon>Siphonostomatoida</taxon>
        <taxon>Caligidae</taxon>
        <taxon>Lepeophtheirus</taxon>
    </lineage>
</organism>
<dbReference type="EMBL" id="HACA01020538">
    <property type="protein sequence ID" value="CDW37899.1"/>
    <property type="molecule type" value="Transcribed_RNA"/>
</dbReference>
<accession>A0A0K2UI25</accession>
<proteinExistence type="predicted"/>
<sequence>MINVKKEYGLEFGQNTLDRSGTDILVD</sequence>
<name>A0A0K2UI25_LEPSM</name>
<dbReference type="AlphaFoldDB" id="A0A0K2UI25"/>